<evidence type="ECO:0000313" key="2">
    <source>
        <dbReference type="Proteomes" id="UP000054928"/>
    </source>
</evidence>
<name>A0A0P1AVE9_PLAHL</name>
<proteinExistence type="predicted"/>
<dbReference type="GeneID" id="36397353"/>
<evidence type="ECO:0000313" key="1">
    <source>
        <dbReference type="EMBL" id="CEG45968.1"/>
    </source>
</evidence>
<accession>A0A0P1AVE9</accession>
<keyword evidence="2" id="KW-1185">Reference proteome</keyword>
<reference evidence="2" key="1">
    <citation type="submission" date="2014-09" db="EMBL/GenBank/DDBJ databases">
        <authorList>
            <person name="Sharma Rahul"/>
            <person name="Thines Marco"/>
        </authorList>
    </citation>
    <scope>NUCLEOTIDE SEQUENCE [LARGE SCALE GENOMIC DNA]</scope>
</reference>
<sequence length="155" mass="18202">MREASTGSLDQFFELELHIPLLSYACKICDPENIKKVNADAVAKDVTRLLTEKRKGGDLITWLGTYGVSKTTEDIDRLVQSFSQNEKTFVLAYRLYTLMYADLLPFHFKYEEDSFSSLDRLVFWLKFAAFTRFNYIEHEARFPEKMKLQKPKELH</sequence>
<dbReference type="RefSeq" id="XP_024582337.1">
    <property type="nucleotide sequence ID" value="XM_024716771.1"/>
</dbReference>
<protein>
    <submittedName>
        <fullName evidence="1">Uncharacterized protein</fullName>
    </submittedName>
</protein>
<dbReference type="EMBL" id="CCYD01001864">
    <property type="protein sequence ID" value="CEG45968.1"/>
    <property type="molecule type" value="Genomic_DNA"/>
</dbReference>
<dbReference type="AlphaFoldDB" id="A0A0P1AVE9"/>
<dbReference type="Proteomes" id="UP000054928">
    <property type="component" value="Unassembled WGS sequence"/>
</dbReference>
<organism evidence="1 2">
    <name type="scientific">Plasmopara halstedii</name>
    <name type="common">Downy mildew of sunflower</name>
    <dbReference type="NCBI Taxonomy" id="4781"/>
    <lineage>
        <taxon>Eukaryota</taxon>
        <taxon>Sar</taxon>
        <taxon>Stramenopiles</taxon>
        <taxon>Oomycota</taxon>
        <taxon>Peronosporomycetes</taxon>
        <taxon>Peronosporales</taxon>
        <taxon>Peronosporaceae</taxon>
        <taxon>Plasmopara</taxon>
    </lineage>
</organism>